<proteinExistence type="predicted"/>
<reference evidence="2" key="1">
    <citation type="submission" date="2016-06" db="UniProtKB">
        <authorList>
            <consortium name="WormBaseParasite"/>
        </authorList>
    </citation>
    <scope>IDENTIFICATION</scope>
</reference>
<organism evidence="2">
    <name type="scientific">Soboliphyme baturini</name>
    <dbReference type="NCBI Taxonomy" id="241478"/>
    <lineage>
        <taxon>Eukaryota</taxon>
        <taxon>Metazoa</taxon>
        <taxon>Ecdysozoa</taxon>
        <taxon>Nematoda</taxon>
        <taxon>Enoplea</taxon>
        <taxon>Dorylaimia</taxon>
        <taxon>Dioctophymatida</taxon>
        <taxon>Dioctophymatoidea</taxon>
        <taxon>Soboliphymatidae</taxon>
        <taxon>Soboliphyme</taxon>
    </lineage>
</organism>
<accession>A0A183JAX4</accession>
<dbReference type="AlphaFoldDB" id="A0A183JAX4"/>
<protein>
    <submittedName>
        <fullName evidence="2">HUNK</fullName>
    </submittedName>
</protein>
<name>A0A183JAX4_9BILA</name>
<sequence>LQTEKLNRKCSKISVSSSYEEDEVNDSEDETDDAEGGDHYEYFKNDGQPLVGRSPHAAEESSNAQMLKSTSESDLHGSGAIDETKPKRKLLTSPVAAELSDIVIYCQAVKFSLSMLSSMHDDLRYRTTVGPCSRTQPGLCPIIYTDGQQNTKI</sequence>
<evidence type="ECO:0000256" key="1">
    <source>
        <dbReference type="SAM" id="MobiDB-lite"/>
    </source>
</evidence>
<feature type="region of interest" description="Disordered" evidence="1">
    <location>
        <begin position="1"/>
        <end position="88"/>
    </location>
</feature>
<evidence type="ECO:0000313" key="2">
    <source>
        <dbReference type="WBParaSite" id="SBAD_0001343701-mRNA-1"/>
    </source>
</evidence>
<feature type="compositionally biased region" description="Acidic residues" evidence="1">
    <location>
        <begin position="19"/>
        <end position="35"/>
    </location>
</feature>
<feature type="compositionally biased region" description="Polar residues" evidence="1">
    <location>
        <begin position="60"/>
        <end position="72"/>
    </location>
</feature>
<dbReference type="WBParaSite" id="SBAD_0001343701-mRNA-1">
    <property type="protein sequence ID" value="SBAD_0001343701-mRNA-1"/>
    <property type="gene ID" value="SBAD_0001343701"/>
</dbReference>